<gene>
    <name evidence="11" type="ORF">BA177_08870</name>
</gene>
<evidence type="ECO:0000256" key="7">
    <source>
        <dbReference type="ARBA" id="ARBA00022840"/>
    </source>
</evidence>
<feature type="domain" description="ABC transporter" evidence="10">
    <location>
        <begin position="5"/>
        <end position="227"/>
    </location>
</feature>
<evidence type="ECO:0000256" key="6">
    <source>
        <dbReference type="ARBA" id="ARBA00022741"/>
    </source>
</evidence>
<dbReference type="AlphaFoldDB" id="A0A193LG03"/>
<dbReference type="OrthoDB" id="9781337at2"/>
<keyword evidence="8" id="KW-1278">Translocase</keyword>
<dbReference type="SMART" id="SM00382">
    <property type="entry name" value="AAA"/>
    <property type="match status" value="1"/>
</dbReference>
<proteinExistence type="inferred from homology"/>
<keyword evidence="9" id="KW-0472">Membrane</keyword>
<sequence>MTIALQACHLRKQYPGVLAVDDVSFEVAEGLCFGLLGPNGAGKTTTVEIIEGVMPPSAGEVYYFGELAGSRFREETGIQFQNTALQDHLSVRETLQMFQSLYDRKADIDRLLCECSLVDLAERDNRKLSGGQRQRLLLAVALINRPRLVFLDEPTTGLDPQARRNFWDLVRRIQRDGTTIILTTHYMDEAEVLCDQIAIMDAGLIIANGSPDALLRERYRNVIIELPAEDVGEQLTGIEHRKRDTGNIIEILTDDVYASLQALAPQVTNLNRMKIRQPNLDDLFLDLTGHTLRS</sequence>
<dbReference type="FunFam" id="3.40.50.300:FF:000589">
    <property type="entry name" value="ABC transporter, ATP-binding subunit"/>
    <property type="match status" value="1"/>
</dbReference>
<dbReference type="PROSITE" id="PS00211">
    <property type="entry name" value="ABC_TRANSPORTER_1"/>
    <property type="match status" value="1"/>
</dbReference>
<evidence type="ECO:0000259" key="10">
    <source>
        <dbReference type="PROSITE" id="PS50893"/>
    </source>
</evidence>
<protein>
    <submittedName>
        <fullName evidence="11">ABC transporter ATP-binding protein</fullName>
    </submittedName>
</protein>
<dbReference type="GO" id="GO:0005524">
    <property type="term" value="F:ATP binding"/>
    <property type="evidence" value="ECO:0007669"/>
    <property type="project" value="UniProtKB-KW"/>
</dbReference>
<accession>A0A193LG03</accession>
<dbReference type="GO" id="GO:0005886">
    <property type="term" value="C:plasma membrane"/>
    <property type="evidence" value="ECO:0007669"/>
    <property type="project" value="UniProtKB-SubCell"/>
</dbReference>
<dbReference type="InterPro" id="IPR027417">
    <property type="entry name" value="P-loop_NTPase"/>
</dbReference>
<dbReference type="Gene3D" id="3.40.50.300">
    <property type="entry name" value="P-loop containing nucleotide triphosphate hydrolases"/>
    <property type="match status" value="1"/>
</dbReference>
<keyword evidence="12" id="KW-1185">Reference proteome</keyword>
<dbReference type="SUPFAM" id="SSF52540">
    <property type="entry name" value="P-loop containing nucleoside triphosphate hydrolases"/>
    <property type="match status" value="1"/>
</dbReference>
<evidence type="ECO:0000256" key="1">
    <source>
        <dbReference type="ARBA" id="ARBA00004236"/>
    </source>
</evidence>
<dbReference type="EMBL" id="CP016268">
    <property type="protein sequence ID" value="ANO51299.1"/>
    <property type="molecule type" value="Genomic_DNA"/>
</dbReference>
<evidence type="ECO:0000256" key="2">
    <source>
        <dbReference type="ARBA" id="ARBA00005417"/>
    </source>
</evidence>
<dbReference type="Pfam" id="PF00005">
    <property type="entry name" value="ABC_tran"/>
    <property type="match status" value="1"/>
</dbReference>
<dbReference type="CDD" id="cd03263">
    <property type="entry name" value="ABC_subfamily_A"/>
    <property type="match status" value="1"/>
</dbReference>
<keyword evidence="6" id="KW-0547">Nucleotide-binding</keyword>
<reference evidence="11 12" key="1">
    <citation type="submission" date="2016-06" db="EMBL/GenBank/DDBJ databases">
        <title>Complete genome sequence of a deep-branching marine Gamma Proteobacterium Woeseia oceani type strain XK5.</title>
        <authorList>
            <person name="Mu D."/>
            <person name="Du Z."/>
        </authorList>
    </citation>
    <scope>NUCLEOTIDE SEQUENCE [LARGE SCALE GENOMIC DNA]</scope>
    <source>
        <strain evidence="11 12">XK5</strain>
    </source>
</reference>
<comment type="similarity">
    <text evidence="2">Belongs to the ABC transporter superfamily.</text>
</comment>
<keyword evidence="4" id="KW-0536">Nodulation</keyword>
<keyword evidence="7 11" id="KW-0067">ATP-binding</keyword>
<organism evidence="11 12">
    <name type="scientific">Woeseia oceani</name>
    <dbReference type="NCBI Taxonomy" id="1548547"/>
    <lineage>
        <taxon>Bacteria</taxon>
        <taxon>Pseudomonadati</taxon>
        <taxon>Pseudomonadota</taxon>
        <taxon>Gammaproteobacteria</taxon>
        <taxon>Woeseiales</taxon>
        <taxon>Woeseiaceae</taxon>
        <taxon>Woeseia</taxon>
    </lineage>
</organism>
<evidence type="ECO:0000256" key="3">
    <source>
        <dbReference type="ARBA" id="ARBA00022448"/>
    </source>
</evidence>
<dbReference type="PANTHER" id="PTHR42711">
    <property type="entry name" value="ABC TRANSPORTER ATP-BINDING PROTEIN"/>
    <property type="match status" value="1"/>
</dbReference>
<keyword evidence="5" id="KW-1003">Cell membrane</keyword>
<evidence type="ECO:0000313" key="11">
    <source>
        <dbReference type="EMBL" id="ANO51299.1"/>
    </source>
</evidence>
<dbReference type="InterPro" id="IPR017871">
    <property type="entry name" value="ABC_transporter-like_CS"/>
</dbReference>
<dbReference type="InterPro" id="IPR003593">
    <property type="entry name" value="AAA+_ATPase"/>
</dbReference>
<dbReference type="InterPro" id="IPR050763">
    <property type="entry name" value="ABC_transporter_ATP-binding"/>
</dbReference>
<evidence type="ECO:0000256" key="4">
    <source>
        <dbReference type="ARBA" id="ARBA00022458"/>
    </source>
</evidence>
<name>A0A193LG03_9GAMM</name>
<dbReference type="InterPro" id="IPR003439">
    <property type="entry name" value="ABC_transporter-like_ATP-bd"/>
</dbReference>
<dbReference type="STRING" id="1548547.BA177_08870"/>
<dbReference type="KEGG" id="woc:BA177_08870"/>
<evidence type="ECO:0000313" key="12">
    <source>
        <dbReference type="Proteomes" id="UP000092695"/>
    </source>
</evidence>
<comment type="subcellular location">
    <subcellularLocation>
        <location evidence="1">Cell membrane</location>
    </subcellularLocation>
</comment>
<evidence type="ECO:0000256" key="9">
    <source>
        <dbReference type="ARBA" id="ARBA00023136"/>
    </source>
</evidence>
<dbReference type="GO" id="GO:0016887">
    <property type="term" value="F:ATP hydrolysis activity"/>
    <property type="evidence" value="ECO:0007669"/>
    <property type="project" value="InterPro"/>
</dbReference>
<keyword evidence="3" id="KW-0813">Transport</keyword>
<dbReference type="RefSeq" id="WP_068615517.1">
    <property type="nucleotide sequence ID" value="NZ_CP016268.1"/>
</dbReference>
<dbReference type="PANTHER" id="PTHR42711:SF5">
    <property type="entry name" value="ABC TRANSPORTER ATP-BINDING PROTEIN NATA"/>
    <property type="match status" value="1"/>
</dbReference>
<evidence type="ECO:0000256" key="8">
    <source>
        <dbReference type="ARBA" id="ARBA00022967"/>
    </source>
</evidence>
<evidence type="ECO:0000256" key="5">
    <source>
        <dbReference type="ARBA" id="ARBA00022475"/>
    </source>
</evidence>
<dbReference type="Proteomes" id="UP000092695">
    <property type="component" value="Chromosome"/>
</dbReference>
<dbReference type="PROSITE" id="PS50893">
    <property type="entry name" value="ABC_TRANSPORTER_2"/>
    <property type="match status" value="1"/>
</dbReference>